<keyword evidence="2" id="KW-1185">Reference proteome</keyword>
<gene>
    <name evidence="1" type="ORF">IMCC3317_10850</name>
</gene>
<proteinExistence type="predicted"/>
<dbReference type="AlphaFoldDB" id="A0A7L4ZGZ5"/>
<name>A0A7L4ZGZ5_9FLAO</name>
<evidence type="ECO:0000313" key="1">
    <source>
        <dbReference type="EMBL" id="QHI35737.1"/>
    </source>
</evidence>
<dbReference type="KEGG" id="kan:IMCC3317_10850"/>
<dbReference type="Proteomes" id="UP000464657">
    <property type="component" value="Chromosome"/>
</dbReference>
<accession>A0A7L4ZGZ5</accession>
<dbReference type="RefSeq" id="WP_160128464.1">
    <property type="nucleotide sequence ID" value="NZ_CP019288.1"/>
</dbReference>
<protein>
    <submittedName>
        <fullName evidence="1">Uncharacterized protein</fullName>
    </submittedName>
</protein>
<evidence type="ECO:0000313" key="2">
    <source>
        <dbReference type="Proteomes" id="UP000464657"/>
    </source>
</evidence>
<organism evidence="1 2">
    <name type="scientific">Kordia antarctica</name>
    <dbReference type="NCBI Taxonomy" id="1218801"/>
    <lineage>
        <taxon>Bacteria</taxon>
        <taxon>Pseudomonadati</taxon>
        <taxon>Bacteroidota</taxon>
        <taxon>Flavobacteriia</taxon>
        <taxon>Flavobacteriales</taxon>
        <taxon>Flavobacteriaceae</taxon>
        <taxon>Kordia</taxon>
    </lineage>
</organism>
<reference evidence="1 2" key="1">
    <citation type="journal article" date="2013" name="Int. J. Syst. Evol. Microbiol.">
        <title>Kordia antarctica sp. nov., isolated from Antarctic seawater.</title>
        <authorList>
            <person name="Baek K."/>
            <person name="Choi A."/>
            <person name="Kang I."/>
            <person name="Lee K."/>
            <person name="Cho J.C."/>
        </authorList>
    </citation>
    <scope>NUCLEOTIDE SEQUENCE [LARGE SCALE GENOMIC DNA]</scope>
    <source>
        <strain evidence="1 2">IMCC3317</strain>
    </source>
</reference>
<dbReference type="EMBL" id="CP019288">
    <property type="protein sequence ID" value="QHI35737.1"/>
    <property type="molecule type" value="Genomic_DNA"/>
</dbReference>
<dbReference type="OrthoDB" id="1452634at2"/>
<sequence>MATKRRIKLRISIKNQLRDYKGFGKQANGMTRDGFSVLSKGQIVSNNDLEKATNDEQFI</sequence>